<protein>
    <submittedName>
        <fullName evidence="2">Uncharacterized protein</fullName>
    </submittedName>
</protein>
<dbReference type="Proteomes" id="UP001307889">
    <property type="component" value="Chromosome 3"/>
</dbReference>
<evidence type="ECO:0000313" key="2">
    <source>
        <dbReference type="EMBL" id="BES91906.1"/>
    </source>
</evidence>
<dbReference type="EMBL" id="AP028911">
    <property type="protein sequence ID" value="BES91906.1"/>
    <property type="molecule type" value="Genomic_DNA"/>
</dbReference>
<accession>A0ABN7ALZ4</accession>
<keyword evidence="3" id="KW-1185">Reference proteome</keyword>
<feature type="compositionally biased region" description="Low complexity" evidence="1">
    <location>
        <begin position="9"/>
        <end position="24"/>
    </location>
</feature>
<evidence type="ECO:0000313" key="3">
    <source>
        <dbReference type="Proteomes" id="UP001307889"/>
    </source>
</evidence>
<name>A0ABN7ALZ4_9HEMI</name>
<gene>
    <name evidence="2" type="ORF">NTJ_04714</name>
</gene>
<organism evidence="2 3">
    <name type="scientific">Nesidiocoris tenuis</name>
    <dbReference type="NCBI Taxonomy" id="355587"/>
    <lineage>
        <taxon>Eukaryota</taxon>
        <taxon>Metazoa</taxon>
        <taxon>Ecdysozoa</taxon>
        <taxon>Arthropoda</taxon>
        <taxon>Hexapoda</taxon>
        <taxon>Insecta</taxon>
        <taxon>Pterygota</taxon>
        <taxon>Neoptera</taxon>
        <taxon>Paraneoptera</taxon>
        <taxon>Hemiptera</taxon>
        <taxon>Heteroptera</taxon>
        <taxon>Panheteroptera</taxon>
        <taxon>Cimicomorpha</taxon>
        <taxon>Miridae</taxon>
        <taxon>Dicyphina</taxon>
        <taxon>Nesidiocoris</taxon>
    </lineage>
</organism>
<reference evidence="2 3" key="1">
    <citation type="submission" date="2023-09" db="EMBL/GenBank/DDBJ databases">
        <title>Nesidiocoris tenuis whole genome shotgun sequence.</title>
        <authorList>
            <person name="Shibata T."/>
            <person name="Shimoda M."/>
            <person name="Kobayashi T."/>
            <person name="Uehara T."/>
        </authorList>
    </citation>
    <scope>NUCLEOTIDE SEQUENCE [LARGE SCALE GENOMIC DNA]</scope>
    <source>
        <strain evidence="2 3">Japan</strain>
    </source>
</reference>
<evidence type="ECO:0000256" key="1">
    <source>
        <dbReference type="SAM" id="MobiDB-lite"/>
    </source>
</evidence>
<proteinExistence type="predicted"/>
<feature type="region of interest" description="Disordered" evidence="1">
    <location>
        <begin position="1"/>
        <end position="70"/>
    </location>
</feature>
<sequence>MRGTRRSIRASNRSDANSRASVSNLAERQCQAIPRRHSIYSHFSSDPHLQQPRPSLLGSSDRETNDFPKPYITGNVAVRILRSR</sequence>